<evidence type="ECO:0000313" key="2">
    <source>
        <dbReference type="EMBL" id="AKO69598.1"/>
    </source>
</evidence>
<dbReference type="SUPFAM" id="SSF160582">
    <property type="entry name" value="MbtH-like"/>
    <property type="match status" value="1"/>
</dbReference>
<dbReference type="RefSeq" id="WP_033213683.1">
    <property type="nucleotide sequence ID" value="NZ_JNWZ01000012.1"/>
</dbReference>
<dbReference type="GO" id="GO:0019290">
    <property type="term" value="P:siderophore biosynthetic process"/>
    <property type="evidence" value="ECO:0007669"/>
    <property type="project" value="TreeGrafter"/>
</dbReference>
<accession>A0A0M3N0F0</accession>
<dbReference type="GO" id="GO:0005829">
    <property type="term" value="C:cytosol"/>
    <property type="evidence" value="ECO:0007669"/>
    <property type="project" value="TreeGrafter"/>
</dbReference>
<reference evidence="2" key="1">
    <citation type="journal article" date="2015" name="J. Antibiot.">
        <title>Conserved biosynthetic pathways for phosalacine, bialaphos and newly discovered phosphonic acid natural products.</title>
        <authorList>
            <person name="Blodgett J.A.V."/>
            <person name="Zhang J.K."/>
            <person name="Yu X."/>
            <person name="Metcalf W.W."/>
        </authorList>
    </citation>
    <scope>NUCLEOTIDE SEQUENCE</scope>
    <source>
        <strain evidence="2">NRRL B-16230</strain>
    </source>
</reference>
<feature type="domain" description="MbtH-like" evidence="1">
    <location>
        <begin position="3"/>
        <end position="49"/>
    </location>
</feature>
<dbReference type="InterPro" id="IPR005153">
    <property type="entry name" value="MbtH-like_dom"/>
</dbReference>
<dbReference type="SMART" id="SM00923">
    <property type="entry name" value="MbtH"/>
    <property type="match status" value="1"/>
</dbReference>
<organism evidence="2">
    <name type="scientific">Kitasatospora phosalacinea</name>
    <dbReference type="NCBI Taxonomy" id="2065"/>
    <lineage>
        <taxon>Bacteria</taxon>
        <taxon>Bacillati</taxon>
        <taxon>Actinomycetota</taxon>
        <taxon>Actinomycetes</taxon>
        <taxon>Kitasatosporales</taxon>
        <taxon>Streptomycetaceae</taxon>
        <taxon>Kitasatospora</taxon>
    </lineage>
</organism>
<sequence>MFGEAVTWTVVVNDEAQYSVWPQWRELPPGWSGEGTVGDLEQCVARIEQVWQDLRPAGLRDRLAGPPPAGEAR</sequence>
<dbReference type="PANTHER" id="PTHR38444:SF1">
    <property type="entry name" value="ENTEROBACTIN BIOSYNTHESIS PROTEIN YBDZ"/>
    <property type="match status" value="1"/>
</dbReference>
<gene>
    <name evidence="2" type="primary">phpA</name>
</gene>
<dbReference type="EMBL" id="KP185121">
    <property type="protein sequence ID" value="AKO69598.1"/>
    <property type="molecule type" value="Genomic_DNA"/>
</dbReference>
<dbReference type="InterPro" id="IPR037407">
    <property type="entry name" value="MLP_fam"/>
</dbReference>
<name>A0A0M3N0F0_9ACTN</name>
<evidence type="ECO:0000259" key="1">
    <source>
        <dbReference type="SMART" id="SM00923"/>
    </source>
</evidence>
<protein>
    <submittedName>
        <fullName evidence="2">PhpA</fullName>
    </submittedName>
</protein>
<dbReference type="PANTHER" id="PTHR38444">
    <property type="entry name" value="ENTEROBACTIN BIOSYNTHESIS PROTEIN YBDZ"/>
    <property type="match status" value="1"/>
</dbReference>
<dbReference type="Gene3D" id="3.90.820.10">
    <property type="entry name" value="Structural Genomics, Unknown Function 30-nov-00 1gh9 Mol_id"/>
    <property type="match status" value="1"/>
</dbReference>
<dbReference type="OrthoDB" id="7584480at2"/>
<dbReference type="InterPro" id="IPR038020">
    <property type="entry name" value="MbtH-like_sf"/>
</dbReference>
<proteinExistence type="predicted"/>
<dbReference type="Pfam" id="PF03621">
    <property type="entry name" value="MbtH"/>
    <property type="match status" value="1"/>
</dbReference>
<dbReference type="AlphaFoldDB" id="A0A0M3N0F0"/>